<evidence type="ECO:0000313" key="4">
    <source>
        <dbReference type="EMBL" id="MBF4552893.1"/>
    </source>
</evidence>
<feature type="compositionally biased region" description="Pro residues" evidence="2">
    <location>
        <begin position="1"/>
        <end position="11"/>
    </location>
</feature>
<dbReference type="Gene3D" id="3.40.50.850">
    <property type="entry name" value="Isochorismatase-like"/>
    <property type="match status" value="1"/>
</dbReference>
<dbReference type="InterPro" id="IPR050272">
    <property type="entry name" value="Isochorismatase-like_hydrls"/>
</dbReference>
<dbReference type="PANTHER" id="PTHR43540:SF3">
    <property type="entry name" value="ENTEROBACTIN SYNTHASE COMPONENT B"/>
    <property type="match status" value="1"/>
</dbReference>
<dbReference type="Proteomes" id="UP000635902">
    <property type="component" value="Unassembled WGS sequence"/>
</dbReference>
<keyword evidence="5" id="KW-1185">Reference proteome</keyword>
<dbReference type="InterPro" id="IPR000868">
    <property type="entry name" value="Isochorismatase-like_dom"/>
</dbReference>
<gene>
    <name evidence="4" type="ORF">IRY30_02200</name>
</gene>
<protein>
    <submittedName>
        <fullName evidence="4">Isochorismatase family protein</fullName>
    </submittedName>
</protein>
<dbReference type="SUPFAM" id="SSF52499">
    <property type="entry name" value="Isochorismatase-like hydrolases"/>
    <property type="match status" value="1"/>
</dbReference>
<feature type="region of interest" description="Disordered" evidence="2">
    <location>
        <begin position="1"/>
        <end position="22"/>
    </location>
</feature>
<evidence type="ECO:0000256" key="2">
    <source>
        <dbReference type="SAM" id="MobiDB-lite"/>
    </source>
</evidence>
<dbReference type="InterPro" id="IPR036380">
    <property type="entry name" value="Isochorismatase-like_sf"/>
</dbReference>
<evidence type="ECO:0000313" key="5">
    <source>
        <dbReference type="Proteomes" id="UP000635902"/>
    </source>
</evidence>
<organism evidence="4 5">
    <name type="scientific">Corynebacterium suicordis DSM 45110</name>
    <dbReference type="NCBI Taxonomy" id="1121369"/>
    <lineage>
        <taxon>Bacteria</taxon>
        <taxon>Bacillati</taxon>
        <taxon>Actinomycetota</taxon>
        <taxon>Actinomycetes</taxon>
        <taxon>Mycobacteriales</taxon>
        <taxon>Corynebacteriaceae</taxon>
        <taxon>Corynebacterium</taxon>
    </lineage>
</organism>
<keyword evidence="1" id="KW-0378">Hydrolase</keyword>
<proteinExistence type="predicted"/>
<dbReference type="PANTHER" id="PTHR43540">
    <property type="entry name" value="PEROXYUREIDOACRYLATE/UREIDOACRYLATE AMIDOHYDROLASE-RELATED"/>
    <property type="match status" value="1"/>
</dbReference>
<comment type="caution">
    <text evidence="4">The sequence shown here is derived from an EMBL/GenBank/DDBJ whole genome shotgun (WGS) entry which is preliminary data.</text>
</comment>
<feature type="domain" description="Isochorismatase-like" evidence="3">
    <location>
        <begin position="31"/>
        <end position="204"/>
    </location>
</feature>
<accession>A0ABR9ZIT7</accession>
<dbReference type="RefSeq" id="WP_194555764.1">
    <property type="nucleotide sequence ID" value="NZ_JADKMY010000001.1"/>
</dbReference>
<dbReference type="Pfam" id="PF00857">
    <property type="entry name" value="Isochorismatase"/>
    <property type="match status" value="1"/>
</dbReference>
<dbReference type="EMBL" id="JADKMY010000001">
    <property type="protein sequence ID" value="MBF4552893.1"/>
    <property type="molecule type" value="Genomic_DNA"/>
</dbReference>
<reference evidence="4 5" key="1">
    <citation type="submission" date="2020-10" db="EMBL/GenBank/DDBJ databases">
        <title>Novel species in genus Corynebacterium.</title>
        <authorList>
            <person name="Zhang G."/>
        </authorList>
    </citation>
    <scope>NUCLEOTIDE SEQUENCE [LARGE SCALE GENOMIC DNA]</scope>
    <source>
        <strain evidence="4 5">DSM 45110</strain>
    </source>
</reference>
<dbReference type="PRINTS" id="PR01398">
    <property type="entry name" value="ISCHRISMTASE"/>
</dbReference>
<evidence type="ECO:0000256" key="1">
    <source>
        <dbReference type="ARBA" id="ARBA00022801"/>
    </source>
</evidence>
<evidence type="ECO:0000259" key="3">
    <source>
        <dbReference type="Pfam" id="PF00857"/>
    </source>
</evidence>
<dbReference type="InterPro" id="IPR016291">
    <property type="entry name" value="Isochorismatase"/>
</dbReference>
<sequence>MAIPPIAPYPIPTQHDNSGASARWSLHPERAALLVHDMQEYFLAAYDPKVDPIASAIANISALINQADRLGIPVYFSAQPPRQHRARRGLLSDVWGQGIQTEAEARIIPELAPRDHHHILTKWRYSAFERTDLEQSLSFTHRDQLIITGVYGHMGCKVTAVDAFMKDIEPYLVSDAIADFTEQDHAETTNWVSRRCGRVLSTADTLAQLAAATRNELNAL</sequence>
<name>A0ABR9ZIT7_9CORY</name>